<dbReference type="SMART" id="SM00228">
    <property type="entry name" value="PDZ"/>
    <property type="match status" value="1"/>
</dbReference>
<evidence type="ECO:0000259" key="1">
    <source>
        <dbReference type="PROSITE" id="PS50106"/>
    </source>
</evidence>
<dbReference type="EMBL" id="QNUK01000358">
    <property type="protein sequence ID" value="KAF5894765.1"/>
    <property type="molecule type" value="Genomic_DNA"/>
</dbReference>
<dbReference type="InterPro" id="IPR036034">
    <property type="entry name" value="PDZ_sf"/>
</dbReference>
<protein>
    <submittedName>
        <fullName evidence="2">Syntaxin-binding protein 4-like isoform X2</fullName>
    </submittedName>
</protein>
<proteinExistence type="predicted"/>
<name>A0A8J4XCC6_CLAMG</name>
<dbReference type="CDD" id="cd06692">
    <property type="entry name" value="PDZ1_GgSTXBP4-like"/>
    <property type="match status" value="1"/>
</dbReference>
<feature type="domain" description="PDZ" evidence="1">
    <location>
        <begin position="31"/>
        <end position="120"/>
    </location>
</feature>
<evidence type="ECO:0000313" key="2">
    <source>
        <dbReference type="EMBL" id="KAF5894765.1"/>
    </source>
</evidence>
<dbReference type="AlphaFoldDB" id="A0A8J4XCC6"/>
<evidence type="ECO:0000313" key="3">
    <source>
        <dbReference type="Proteomes" id="UP000727407"/>
    </source>
</evidence>
<dbReference type="Gene3D" id="2.30.42.10">
    <property type="match status" value="1"/>
</dbReference>
<dbReference type="Pfam" id="PF00595">
    <property type="entry name" value="PDZ"/>
    <property type="match status" value="1"/>
</dbReference>
<dbReference type="PANTHER" id="PTHR19964">
    <property type="entry name" value="MULTIPLE PDZ DOMAIN PROTEIN"/>
    <property type="match status" value="1"/>
</dbReference>
<dbReference type="OrthoDB" id="6022242at2759"/>
<dbReference type="SUPFAM" id="SSF50156">
    <property type="entry name" value="PDZ domain-like"/>
    <property type="match status" value="1"/>
</dbReference>
<accession>A0A8J4XCC6</accession>
<dbReference type="PROSITE" id="PS50106">
    <property type="entry name" value="PDZ"/>
    <property type="match status" value="1"/>
</dbReference>
<dbReference type="InterPro" id="IPR051342">
    <property type="entry name" value="PDZ_scaffold"/>
</dbReference>
<reference evidence="2" key="1">
    <citation type="submission" date="2020-07" db="EMBL/GenBank/DDBJ databases">
        <title>Clarias magur genome sequencing, assembly and annotation.</title>
        <authorList>
            <person name="Kushwaha B."/>
            <person name="Kumar R."/>
            <person name="Das P."/>
            <person name="Joshi C.G."/>
            <person name="Kumar D."/>
            <person name="Nagpure N.S."/>
            <person name="Pandey M."/>
            <person name="Agarwal S."/>
            <person name="Srivastava S."/>
            <person name="Singh M."/>
            <person name="Sahoo L."/>
            <person name="Jayasankar P."/>
            <person name="Meher P.K."/>
            <person name="Koringa P.G."/>
            <person name="Iquebal M.A."/>
            <person name="Das S.P."/>
            <person name="Bit A."/>
            <person name="Patnaik S."/>
            <person name="Patel N."/>
            <person name="Shah T.M."/>
            <person name="Hinsu A."/>
            <person name="Jena J.K."/>
        </authorList>
    </citation>
    <scope>NUCLEOTIDE SEQUENCE</scope>
    <source>
        <strain evidence="2">CIFAMagur01</strain>
        <tissue evidence="2">Testis</tissue>
    </source>
</reference>
<sequence length="125" mass="13626">MSCLKKTELERFDGLSLIYWTLMGPYGLDRAVHLMQFSDCENGLGIKVIGGVKEATGEEFGVYVKRILPGGLAATDGLLQSGDQILEVNGENLIGVTSERAVDILRAASSTNHMRLLIARDEEAR</sequence>
<keyword evidence="3" id="KW-1185">Reference proteome</keyword>
<dbReference type="PANTHER" id="PTHR19964:SF35">
    <property type="entry name" value="PDZ DOMAIN-CONTAINING PROTEIN"/>
    <property type="match status" value="1"/>
</dbReference>
<dbReference type="Proteomes" id="UP000727407">
    <property type="component" value="Unassembled WGS sequence"/>
</dbReference>
<dbReference type="InterPro" id="IPR001478">
    <property type="entry name" value="PDZ"/>
</dbReference>
<organism evidence="2 3">
    <name type="scientific">Clarias magur</name>
    <name type="common">Asian catfish</name>
    <name type="synonym">Macropteronotus magur</name>
    <dbReference type="NCBI Taxonomy" id="1594786"/>
    <lineage>
        <taxon>Eukaryota</taxon>
        <taxon>Metazoa</taxon>
        <taxon>Chordata</taxon>
        <taxon>Craniata</taxon>
        <taxon>Vertebrata</taxon>
        <taxon>Euteleostomi</taxon>
        <taxon>Actinopterygii</taxon>
        <taxon>Neopterygii</taxon>
        <taxon>Teleostei</taxon>
        <taxon>Ostariophysi</taxon>
        <taxon>Siluriformes</taxon>
        <taxon>Clariidae</taxon>
        <taxon>Clarias</taxon>
    </lineage>
</organism>
<gene>
    <name evidence="2" type="ORF">DAT39_015537</name>
</gene>
<comment type="caution">
    <text evidence="2">The sequence shown here is derived from an EMBL/GenBank/DDBJ whole genome shotgun (WGS) entry which is preliminary data.</text>
</comment>